<feature type="transmembrane region" description="Helical" evidence="11">
    <location>
        <begin position="125"/>
        <end position="147"/>
    </location>
</feature>
<keyword evidence="5" id="KW-0297">G-protein coupled receptor</keyword>
<evidence type="ECO:0000256" key="9">
    <source>
        <dbReference type="ARBA" id="ARBA00023224"/>
    </source>
</evidence>
<evidence type="ECO:0000256" key="6">
    <source>
        <dbReference type="ARBA" id="ARBA00023136"/>
    </source>
</evidence>
<dbReference type="OrthoDB" id="10034726at2759"/>
<sequence length="527" mass="60126">MELERNFTKMLPQFENEMQYNGYNLTTDVTLFSSPMNLTCKLPSYLGQPGYNWPALGLFAFVILALFGNTMVCLAVKQEKKLRNMFNYFLISLALNDMMSATLVLPLSIIKTVTGCLPVPKMVCITWYSLDVMFTSSTIIHLCMISIDRYRTFKDPLVYGLQRTKRNTALKIILVWIVAICIAGPLFILSMLDTHMDEMYYKGCGPETPTFVISATVSSFYLPLLIMTIMYVLTVRELYKTRGKSRYTPAPEVCISEPPGSNGEKHRLNRSPSQVSNMSYMFYKVKDTFMEKRNSMFDLTSERRLSVGKYNKDASAKRSSIQLELTNGNRTFSASRSDIDLCLENTHALRSCQSSLGINHDIDNNVKKSRSNPEDTGSVPGSPYRRNLGDEWKETSIGNGNNYHRIPRDRPTNSSTRSQSNADAKARKAVQVLGILFAVFVIFFLPFFLAYTTMSLCVQCRQYITPTMVTIFEFLAYSASMINPVIYHIFNPDFRRAFYKILRCKKVRRTYNVSSYSKNSLHKTSSV</sequence>
<keyword evidence="14" id="KW-1185">Reference proteome</keyword>
<keyword evidence="8" id="KW-0675">Receptor</keyword>
<keyword evidence="6 11" id="KW-0472">Membrane</keyword>
<evidence type="ECO:0000313" key="14">
    <source>
        <dbReference type="Proteomes" id="UP000749559"/>
    </source>
</evidence>
<evidence type="ECO:0000256" key="4">
    <source>
        <dbReference type="ARBA" id="ARBA00022989"/>
    </source>
</evidence>
<dbReference type="SUPFAM" id="SSF81321">
    <property type="entry name" value="Family A G protein-coupled receptor-like"/>
    <property type="match status" value="1"/>
</dbReference>
<organism evidence="13 14">
    <name type="scientific">Owenia fusiformis</name>
    <name type="common">Polychaete worm</name>
    <dbReference type="NCBI Taxonomy" id="6347"/>
    <lineage>
        <taxon>Eukaryota</taxon>
        <taxon>Metazoa</taxon>
        <taxon>Spiralia</taxon>
        <taxon>Lophotrochozoa</taxon>
        <taxon>Annelida</taxon>
        <taxon>Polychaeta</taxon>
        <taxon>Sedentaria</taxon>
        <taxon>Canalipalpata</taxon>
        <taxon>Sabellida</taxon>
        <taxon>Oweniida</taxon>
        <taxon>Oweniidae</taxon>
        <taxon>Owenia</taxon>
    </lineage>
</organism>
<dbReference type="GO" id="GO:0004930">
    <property type="term" value="F:G protein-coupled receptor activity"/>
    <property type="evidence" value="ECO:0007669"/>
    <property type="project" value="UniProtKB-KW"/>
</dbReference>
<dbReference type="InterPro" id="IPR017452">
    <property type="entry name" value="GPCR_Rhodpsn_7TM"/>
</dbReference>
<comment type="subcellular location">
    <subcellularLocation>
        <location evidence="1">Cell membrane</location>
        <topology evidence="1">Multi-pass membrane protein</topology>
    </subcellularLocation>
</comment>
<dbReference type="InterPro" id="IPR000276">
    <property type="entry name" value="GPCR_Rhodpsn"/>
</dbReference>
<dbReference type="PANTHER" id="PTHR24248:SF125">
    <property type="entry name" value="DOPAMINE D2-LIKE RECEPTOR"/>
    <property type="match status" value="1"/>
</dbReference>
<feature type="transmembrane region" description="Helical" evidence="11">
    <location>
        <begin position="168"/>
        <end position="191"/>
    </location>
</feature>
<feature type="transmembrane region" description="Helical" evidence="11">
    <location>
        <begin position="53"/>
        <end position="76"/>
    </location>
</feature>
<keyword evidence="4 11" id="KW-1133">Transmembrane helix</keyword>
<evidence type="ECO:0000256" key="1">
    <source>
        <dbReference type="ARBA" id="ARBA00004651"/>
    </source>
</evidence>
<feature type="transmembrane region" description="Helical" evidence="11">
    <location>
        <begin position="211"/>
        <end position="234"/>
    </location>
</feature>
<dbReference type="PANTHER" id="PTHR24248">
    <property type="entry name" value="ADRENERGIC RECEPTOR-RELATED G-PROTEIN COUPLED RECEPTOR"/>
    <property type="match status" value="1"/>
</dbReference>
<dbReference type="Gene3D" id="1.20.1070.10">
    <property type="entry name" value="Rhodopsin 7-helix transmembrane proteins"/>
    <property type="match status" value="2"/>
</dbReference>
<dbReference type="GO" id="GO:0005886">
    <property type="term" value="C:plasma membrane"/>
    <property type="evidence" value="ECO:0007669"/>
    <property type="project" value="UniProtKB-SubCell"/>
</dbReference>
<feature type="compositionally biased region" description="Polar residues" evidence="10">
    <location>
        <begin position="412"/>
        <end position="421"/>
    </location>
</feature>
<keyword evidence="9" id="KW-0807">Transducer</keyword>
<dbReference type="PROSITE" id="PS50262">
    <property type="entry name" value="G_PROTEIN_RECEP_F1_2"/>
    <property type="match status" value="1"/>
</dbReference>
<name>A0A8S4NAC7_OWEFU</name>
<dbReference type="GO" id="GO:0045202">
    <property type="term" value="C:synapse"/>
    <property type="evidence" value="ECO:0007669"/>
    <property type="project" value="GOC"/>
</dbReference>
<gene>
    <name evidence="13" type="ORF">OFUS_LOCUS4487</name>
</gene>
<keyword evidence="7" id="KW-1015">Disulfide bond</keyword>
<evidence type="ECO:0000256" key="3">
    <source>
        <dbReference type="ARBA" id="ARBA00022692"/>
    </source>
</evidence>
<feature type="transmembrane region" description="Helical" evidence="11">
    <location>
        <begin position="429"/>
        <end position="451"/>
    </location>
</feature>
<evidence type="ECO:0000256" key="7">
    <source>
        <dbReference type="ARBA" id="ARBA00023157"/>
    </source>
</evidence>
<evidence type="ECO:0000256" key="2">
    <source>
        <dbReference type="ARBA" id="ARBA00022475"/>
    </source>
</evidence>
<dbReference type="GO" id="GO:0001591">
    <property type="term" value="F:dopamine neurotransmitter receptor activity, coupled via Gi/Go"/>
    <property type="evidence" value="ECO:0007669"/>
    <property type="project" value="TreeGrafter"/>
</dbReference>
<protein>
    <recommendedName>
        <fullName evidence="12">G-protein coupled receptors family 1 profile domain-containing protein</fullName>
    </recommendedName>
</protein>
<keyword evidence="2" id="KW-1003">Cell membrane</keyword>
<keyword evidence="3 11" id="KW-0812">Transmembrane</keyword>
<evidence type="ECO:0000256" key="8">
    <source>
        <dbReference type="ARBA" id="ARBA00023170"/>
    </source>
</evidence>
<dbReference type="Pfam" id="PF00001">
    <property type="entry name" value="7tm_1"/>
    <property type="match status" value="1"/>
</dbReference>
<feature type="region of interest" description="Disordered" evidence="10">
    <location>
        <begin position="360"/>
        <end position="421"/>
    </location>
</feature>
<proteinExistence type="predicted"/>
<comment type="caution">
    <text evidence="13">The sequence shown here is derived from an EMBL/GenBank/DDBJ whole genome shotgun (WGS) entry which is preliminary data.</text>
</comment>
<evidence type="ECO:0000256" key="11">
    <source>
        <dbReference type="SAM" id="Phobius"/>
    </source>
</evidence>
<evidence type="ECO:0000256" key="10">
    <source>
        <dbReference type="SAM" id="MobiDB-lite"/>
    </source>
</evidence>
<accession>A0A8S4NAC7</accession>
<dbReference type="EMBL" id="CAIIXF020000002">
    <property type="protein sequence ID" value="CAH1777443.1"/>
    <property type="molecule type" value="Genomic_DNA"/>
</dbReference>
<reference evidence="13" key="1">
    <citation type="submission" date="2022-03" db="EMBL/GenBank/DDBJ databases">
        <authorList>
            <person name="Martin C."/>
        </authorList>
    </citation>
    <scope>NUCLEOTIDE SEQUENCE</scope>
</reference>
<evidence type="ECO:0000259" key="12">
    <source>
        <dbReference type="PROSITE" id="PS50262"/>
    </source>
</evidence>
<feature type="domain" description="G-protein coupled receptors family 1 profile" evidence="12">
    <location>
        <begin position="68"/>
        <end position="487"/>
    </location>
</feature>
<evidence type="ECO:0000313" key="13">
    <source>
        <dbReference type="EMBL" id="CAH1777443.1"/>
    </source>
</evidence>
<feature type="transmembrane region" description="Helical" evidence="11">
    <location>
        <begin position="471"/>
        <end position="490"/>
    </location>
</feature>
<dbReference type="AlphaFoldDB" id="A0A8S4NAC7"/>
<dbReference type="Proteomes" id="UP000749559">
    <property type="component" value="Unassembled WGS sequence"/>
</dbReference>
<dbReference type="PRINTS" id="PR00237">
    <property type="entry name" value="GPCRRHODOPSN"/>
</dbReference>
<feature type="transmembrane region" description="Helical" evidence="11">
    <location>
        <begin position="88"/>
        <end position="110"/>
    </location>
</feature>
<evidence type="ECO:0000256" key="5">
    <source>
        <dbReference type="ARBA" id="ARBA00023040"/>
    </source>
</evidence>